<evidence type="ECO:0000313" key="1">
    <source>
        <dbReference type="EMBL" id="JAH40194.1"/>
    </source>
</evidence>
<reference evidence="1" key="1">
    <citation type="submission" date="2014-11" db="EMBL/GenBank/DDBJ databases">
        <authorList>
            <person name="Amaro Gonzalez C."/>
        </authorList>
    </citation>
    <scope>NUCLEOTIDE SEQUENCE</scope>
</reference>
<organism evidence="1">
    <name type="scientific">Anguilla anguilla</name>
    <name type="common">European freshwater eel</name>
    <name type="synonym">Muraena anguilla</name>
    <dbReference type="NCBI Taxonomy" id="7936"/>
    <lineage>
        <taxon>Eukaryota</taxon>
        <taxon>Metazoa</taxon>
        <taxon>Chordata</taxon>
        <taxon>Craniata</taxon>
        <taxon>Vertebrata</taxon>
        <taxon>Euteleostomi</taxon>
        <taxon>Actinopterygii</taxon>
        <taxon>Neopterygii</taxon>
        <taxon>Teleostei</taxon>
        <taxon>Anguilliformes</taxon>
        <taxon>Anguillidae</taxon>
        <taxon>Anguilla</taxon>
    </lineage>
</organism>
<dbReference type="AlphaFoldDB" id="A0A0E9SFM8"/>
<proteinExistence type="predicted"/>
<sequence>MMNKVCPLRHTVESGWQESQLSVPSLTFAIFVVV</sequence>
<reference evidence="1" key="2">
    <citation type="journal article" date="2015" name="Fish Shellfish Immunol.">
        <title>Early steps in the European eel (Anguilla anguilla)-Vibrio vulnificus interaction in the gills: Role of the RtxA13 toxin.</title>
        <authorList>
            <person name="Callol A."/>
            <person name="Pajuelo D."/>
            <person name="Ebbesson L."/>
            <person name="Teles M."/>
            <person name="MacKenzie S."/>
            <person name="Amaro C."/>
        </authorList>
    </citation>
    <scope>NUCLEOTIDE SEQUENCE</scope>
</reference>
<name>A0A0E9SFM8_ANGAN</name>
<protein>
    <submittedName>
        <fullName evidence="1">Uncharacterized protein</fullName>
    </submittedName>
</protein>
<accession>A0A0E9SFM8</accession>
<dbReference type="EMBL" id="GBXM01068383">
    <property type="protein sequence ID" value="JAH40194.1"/>
    <property type="molecule type" value="Transcribed_RNA"/>
</dbReference>